<name>A0A7R9VW06_9STRA</name>
<dbReference type="AlphaFoldDB" id="A0A7R9VW06"/>
<dbReference type="PANTHER" id="PTHR10174:SF208">
    <property type="entry name" value="CRAL-TRIO DOMAIN-CONTAINING PROTEIN DDB_G0278031"/>
    <property type="match status" value="1"/>
</dbReference>
<gene>
    <name evidence="3" type="ORF">TDUB1175_LOCUS7864</name>
</gene>
<evidence type="ECO:0000259" key="2">
    <source>
        <dbReference type="Pfam" id="PF13716"/>
    </source>
</evidence>
<protein>
    <recommendedName>
        <fullName evidence="2">CRAL-TRIO domain-containing protein</fullName>
    </recommendedName>
</protein>
<dbReference type="GO" id="GO:1902936">
    <property type="term" value="F:phosphatidylinositol bisphosphate binding"/>
    <property type="evidence" value="ECO:0007669"/>
    <property type="project" value="TreeGrafter"/>
</dbReference>
<dbReference type="SUPFAM" id="SSF52087">
    <property type="entry name" value="CRAL/TRIO domain"/>
    <property type="match status" value="1"/>
</dbReference>
<feature type="region of interest" description="Disordered" evidence="1">
    <location>
        <begin position="236"/>
        <end position="269"/>
    </location>
</feature>
<dbReference type="Gene3D" id="3.40.525.10">
    <property type="entry name" value="CRAL-TRIO lipid binding domain"/>
    <property type="match status" value="1"/>
</dbReference>
<dbReference type="InterPro" id="IPR001251">
    <property type="entry name" value="CRAL-TRIO_dom"/>
</dbReference>
<feature type="domain" description="CRAL-TRIO" evidence="2">
    <location>
        <begin position="27"/>
        <end position="170"/>
    </location>
</feature>
<dbReference type="EMBL" id="HBED01015802">
    <property type="protein sequence ID" value="CAD8306365.1"/>
    <property type="molecule type" value="Transcribed_RNA"/>
</dbReference>
<evidence type="ECO:0000313" key="3">
    <source>
        <dbReference type="EMBL" id="CAD8306365.1"/>
    </source>
</evidence>
<proteinExistence type="predicted"/>
<accession>A0A7R9VW06</accession>
<sequence length="269" mass="30060">MAGAMSDDLVAVSHGCPQLLPVKDAHGRSIIFFDAARFSEANISRESVLRVVWYLLHIANENPSGRRCGMVGLIHPKHASINQFDPVLHRSVLALLDDFSPVIGRAIHLCHPDPRFHVYSYVQKFQFGSKMRKRFQVHYGSTENVLNKLSSFGLGRERLPCELGGDLKLDSVRWMAEQMTREEGLSTLMKKEPRINSGMFAPAMLACIQPCGAHIDNSLTLDDIEPIPISTSFVKNQNSQDSCPGLPDIDSNDELSSAMETKRRLDRQC</sequence>
<dbReference type="InterPro" id="IPR036865">
    <property type="entry name" value="CRAL-TRIO_dom_sf"/>
</dbReference>
<reference evidence="3" key="1">
    <citation type="submission" date="2021-01" db="EMBL/GenBank/DDBJ databases">
        <authorList>
            <person name="Corre E."/>
            <person name="Pelletier E."/>
            <person name="Niang G."/>
            <person name="Scheremetjew M."/>
            <person name="Finn R."/>
            <person name="Kale V."/>
            <person name="Holt S."/>
            <person name="Cochrane G."/>
            <person name="Meng A."/>
            <person name="Brown T."/>
            <person name="Cohen L."/>
        </authorList>
    </citation>
    <scope>NUCLEOTIDE SEQUENCE</scope>
    <source>
        <strain evidence="3">CCMP147</strain>
    </source>
</reference>
<organism evidence="3">
    <name type="scientific">Pseudictyota dubia</name>
    <dbReference type="NCBI Taxonomy" id="2749911"/>
    <lineage>
        <taxon>Eukaryota</taxon>
        <taxon>Sar</taxon>
        <taxon>Stramenopiles</taxon>
        <taxon>Ochrophyta</taxon>
        <taxon>Bacillariophyta</taxon>
        <taxon>Mediophyceae</taxon>
        <taxon>Biddulphiophycidae</taxon>
        <taxon>Eupodiscales</taxon>
        <taxon>Odontellaceae</taxon>
        <taxon>Pseudictyota</taxon>
    </lineage>
</organism>
<dbReference type="Pfam" id="PF13716">
    <property type="entry name" value="CRAL_TRIO_2"/>
    <property type="match status" value="1"/>
</dbReference>
<dbReference type="GO" id="GO:0016020">
    <property type="term" value="C:membrane"/>
    <property type="evidence" value="ECO:0007669"/>
    <property type="project" value="TreeGrafter"/>
</dbReference>
<evidence type="ECO:0000256" key="1">
    <source>
        <dbReference type="SAM" id="MobiDB-lite"/>
    </source>
</evidence>
<dbReference type="PANTHER" id="PTHR10174">
    <property type="entry name" value="ALPHA-TOCOPHEROL TRANSFER PROTEIN-RELATED"/>
    <property type="match status" value="1"/>
</dbReference>
<feature type="compositionally biased region" description="Basic and acidic residues" evidence="1">
    <location>
        <begin position="260"/>
        <end position="269"/>
    </location>
</feature>